<comment type="caution">
    <text evidence="2">The sequence shown here is derived from an EMBL/GenBank/DDBJ whole genome shotgun (WGS) entry which is preliminary data.</text>
</comment>
<name>A0AAV9V2F9_9PEZI</name>
<accession>A0AAV9V2F9</accession>
<sequence>MAKTNDTTATANTAKASASARATASRPASKEARLKELQKRFSPEYLATVRAALRRQGQAQQQAAAEKPKQRQSKNTTTTTNATASAPCVTKSGAVSKPKARPTASTAVTAKISRRATTASKPQPSHRRVSSPAAKEQENTQNSEGKGPEEGELAQEQQTLSQPPPSTRAPHPVEVVLQRATGHFCPQTRQEHWYYPQRETWIPQATDTKKGQWWYSTSDSGQAVRYQVLPGQGTHVAEQAWEERRQALMYKVRSNRYRFSQ</sequence>
<organism evidence="2 3">
    <name type="scientific">Orbilia brochopaga</name>
    <dbReference type="NCBI Taxonomy" id="3140254"/>
    <lineage>
        <taxon>Eukaryota</taxon>
        <taxon>Fungi</taxon>
        <taxon>Dikarya</taxon>
        <taxon>Ascomycota</taxon>
        <taxon>Pezizomycotina</taxon>
        <taxon>Orbiliomycetes</taxon>
        <taxon>Orbiliales</taxon>
        <taxon>Orbiliaceae</taxon>
        <taxon>Orbilia</taxon>
    </lineage>
</organism>
<protein>
    <submittedName>
        <fullName evidence="2">Uncharacterized protein</fullName>
    </submittedName>
</protein>
<proteinExistence type="predicted"/>
<feature type="compositionally biased region" description="Low complexity" evidence="1">
    <location>
        <begin position="75"/>
        <end position="84"/>
    </location>
</feature>
<feature type="compositionally biased region" description="Basic and acidic residues" evidence="1">
    <location>
        <begin position="28"/>
        <end position="42"/>
    </location>
</feature>
<feature type="region of interest" description="Disordered" evidence="1">
    <location>
        <begin position="1"/>
        <end position="170"/>
    </location>
</feature>
<evidence type="ECO:0000313" key="3">
    <source>
        <dbReference type="Proteomes" id="UP001375240"/>
    </source>
</evidence>
<evidence type="ECO:0000256" key="1">
    <source>
        <dbReference type="SAM" id="MobiDB-lite"/>
    </source>
</evidence>
<dbReference type="Proteomes" id="UP001375240">
    <property type="component" value="Unassembled WGS sequence"/>
</dbReference>
<dbReference type="EMBL" id="JAVHNQ010000003">
    <property type="protein sequence ID" value="KAK6353468.1"/>
    <property type="molecule type" value="Genomic_DNA"/>
</dbReference>
<gene>
    <name evidence="2" type="ORF">TWF696_005432</name>
</gene>
<feature type="compositionally biased region" description="Low complexity" evidence="1">
    <location>
        <begin position="1"/>
        <end position="27"/>
    </location>
</feature>
<reference evidence="2 3" key="1">
    <citation type="submission" date="2019-10" db="EMBL/GenBank/DDBJ databases">
        <authorList>
            <person name="Palmer J.M."/>
        </authorList>
    </citation>
    <scope>NUCLEOTIDE SEQUENCE [LARGE SCALE GENOMIC DNA]</scope>
    <source>
        <strain evidence="2 3">TWF696</strain>
    </source>
</reference>
<keyword evidence="3" id="KW-1185">Reference proteome</keyword>
<evidence type="ECO:0000313" key="2">
    <source>
        <dbReference type="EMBL" id="KAK6353468.1"/>
    </source>
</evidence>
<dbReference type="AlphaFoldDB" id="A0AAV9V2F9"/>
<feature type="compositionally biased region" description="Low complexity" evidence="1">
    <location>
        <begin position="50"/>
        <end position="65"/>
    </location>
</feature>